<feature type="transmembrane region" description="Helical" evidence="5">
    <location>
        <begin position="412"/>
        <end position="434"/>
    </location>
</feature>
<feature type="transmembrane region" description="Helical" evidence="5">
    <location>
        <begin position="182"/>
        <end position="200"/>
    </location>
</feature>
<feature type="transmembrane region" description="Helical" evidence="5">
    <location>
        <begin position="154"/>
        <end position="176"/>
    </location>
</feature>
<dbReference type="InterPro" id="IPR036259">
    <property type="entry name" value="MFS_trans_sf"/>
</dbReference>
<keyword evidence="3 5" id="KW-1133">Transmembrane helix</keyword>
<feature type="transmembrane region" description="Helical" evidence="5">
    <location>
        <begin position="440"/>
        <end position="462"/>
    </location>
</feature>
<feature type="transmembrane region" description="Helical" evidence="5">
    <location>
        <begin position="100"/>
        <end position="123"/>
    </location>
</feature>
<evidence type="ECO:0000256" key="5">
    <source>
        <dbReference type="SAM" id="Phobius"/>
    </source>
</evidence>
<dbReference type="PROSITE" id="PS00216">
    <property type="entry name" value="SUGAR_TRANSPORT_1"/>
    <property type="match status" value="1"/>
</dbReference>
<feature type="transmembrane region" description="Helical" evidence="5">
    <location>
        <begin position="338"/>
        <end position="359"/>
    </location>
</feature>
<dbReference type="FunFam" id="1.20.1250.20:FF:000249">
    <property type="entry name" value="facilitated trehalose transporter Tret1"/>
    <property type="match status" value="1"/>
</dbReference>
<dbReference type="GO" id="GO:0022857">
    <property type="term" value="F:transmembrane transporter activity"/>
    <property type="evidence" value="ECO:0007669"/>
    <property type="project" value="InterPro"/>
</dbReference>
<dbReference type="Gene3D" id="1.20.1250.20">
    <property type="entry name" value="MFS general substrate transporter like domains"/>
    <property type="match status" value="1"/>
</dbReference>
<feature type="transmembrane region" description="Helical" evidence="5">
    <location>
        <begin position="21"/>
        <end position="41"/>
    </location>
</feature>
<feature type="domain" description="Major facilitator superfamily (MFS) profile" evidence="6">
    <location>
        <begin position="24"/>
        <end position="466"/>
    </location>
</feature>
<keyword evidence="7" id="KW-0813">Transport</keyword>
<dbReference type="PANTHER" id="PTHR48021">
    <property type="match status" value="1"/>
</dbReference>
<keyword evidence="2 5" id="KW-0812">Transmembrane</keyword>
<evidence type="ECO:0000313" key="7">
    <source>
        <dbReference type="EMBL" id="KDR23748.1"/>
    </source>
</evidence>
<dbReference type="EMBL" id="KK852446">
    <property type="protein sequence ID" value="KDR23748.1"/>
    <property type="molecule type" value="Genomic_DNA"/>
</dbReference>
<name>A0A067RL62_ZOONE</name>
<dbReference type="Pfam" id="PF00083">
    <property type="entry name" value="Sugar_tr"/>
    <property type="match status" value="1"/>
</dbReference>
<evidence type="ECO:0000256" key="1">
    <source>
        <dbReference type="ARBA" id="ARBA00004141"/>
    </source>
</evidence>
<organism evidence="7 8">
    <name type="scientific">Zootermopsis nevadensis</name>
    <name type="common">Dampwood termite</name>
    <dbReference type="NCBI Taxonomy" id="136037"/>
    <lineage>
        <taxon>Eukaryota</taxon>
        <taxon>Metazoa</taxon>
        <taxon>Ecdysozoa</taxon>
        <taxon>Arthropoda</taxon>
        <taxon>Hexapoda</taxon>
        <taxon>Insecta</taxon>
        <taxon>Pterygota</taxon>
        <taxon>Neoptera</taxon>
        <taxon>Polyneoptera</taxon>
        <taxon>Dictyoptera</taxon>
        <taxon>Blattodea</taxon>
        <taxon>Blattoidea</taxon>
        <taxon>Termitoidae</taxon>
        <taxon>Termopsidae</taxon>
        <taxon>Zootermopsis</taxon>
    </lineage>
</organism>
<keyword evidence="8" id="KW-1185">Reference proteome</keyword>
<dbReference type="SUPFAM" id="SSF103473">
    <property type="entry name" value="MFS general substrate transporter"/>
    <property type="match status" value="1"/>
</dbReference>
<dbReference type="GO" id="GO:0016020">
    <property type="term" value="C:membrane"/>
    <property type="evidence" value="ECO:0007669"/>
    <property type="project" value="UniProtKB-SubCell"/>
</dbReference>
<dbReference type="InterPro" id="IPR020846">
    <property type="entry name" value="MFS_dom"/>
</dbReference>
<feature type="transmembrane region" description="Helical" evidence="5">
    <location>
        <begin position="379"/>
        <end position="400"/>
    </location>
</feature>
<evidence type="ECO:0000256" key="4">
    <source>
        <dbReference type="ARBA" id="ARBA00023136"/>
    </source>
</evidence>
<proteinExistence type="predicted"/>
<evidence type="ECO:0000256" key="2">
    <source>
        <dbReference type="ARBA" id="ARBA00022692"/>
    </source>
</evidence>
<dbReference type="OMA" id="RIRHRNT"/>
<dbReference type="AlphaFoldDB" id="A0A067RL62"/>
<sequence>MASVRAEVTENQEGSTKISRAIIPQVVISCTCFVAGTSYGMSAGHSAVLLPHLQSENSSLVIDENTGSWIASVYAIASPVGCLLGGLAMDLWGRRNVNMFGNIGMVIGWLLITFADSVAMLISGRIIEGFSRSILATCITVFVDELADPKFRGFIVCSMFTCVSVGIMAISCLGAFVNWRTASALAALPSIINLVSLYFVSESPTWFVRKNRVQEAESALKWLWGPGNEVQAKKELHDLISRLRPREQHSRRIAKTVRNFFKPSILKPFFIIHLFNVLQTFCGLGILTYYTVDILSKTRKAGTEILDDYSTTVLLSAVRVLSVLISSFLMLKAGRRTISIISGVLSSASALCLGIILSLNNMEYGSPMSPKLEANITFLSALIYAGSMSFGFFALPSIMIGETQPSHVRGFACGYIYTMNDLLLGSVVKMYPWMSNNLQIHGIFLFFGISCVVCTIFVYLFLPETQGLTLQQIEDYFRQPNVMWVTRDKYENDEKGQKIDMHVNRIRHRNTKTLVI</sequence>
<dbReference type="PROSITE" id="PS50850">
    <property type="entry name" value="MFS"/>
    <property type="match status" value="1"/>
</dbReference>
<evidence type="ECO:0000256" key="3">
    <source>
        <dbReference type="ARBA" id="ARBA00022989"/>
    </source>
</evidence>
<dbReference type="InterPro" id="IPR005828">
    <property type="entry name" value="MFS_sugar_transport-like"/>
</dbReference>
<accession>A0A067RL62</accession>
<comment type="subcellular location">
    <subcellularLocation>
        <location evidence="1">Membrane</location>
        <topology evidence="1">Multi-pass membrane protein</topology>
    </subcellularLocation>
</comment>
<dbReference type="InParanoid" id="A0A067RL62"/>
<reference evidence="7 8" key="1">
    <citation type="journal article" date="2014" name="Nat. Commun.">
        <title>Molecular traces of alternative social organization in a termite genome.</title>
        <authorList>
            <person name="Terrapon N."/>
            <person name="Li C."/>
            <person name="Robertson H.M."/>
            <person name="Ji L."/>
            <person name="Meng X."/>
            <person name="Booth W."/>
            <person name="Chen Z."/>
            <person name="Childers C.P."/>
            <person name="Glastad K.M."/>
            <person name="Gokhale K."/>
            <person name="Gowin J."/>
            <person name="Gronenberg W."/>
            <person name="Hermansen R.A."/>
            <person name="Hu H."/>
            <person name="Hunt B.G."/>
            <person name="Huylmans A.K."/>
            <person name="Khalil S.M."/>
            <person name="Mitchell R.D."/>
            <person name="Munoz-Torres M.C."/>
            <person name="Mustard J.A."/>
            <person name="Pan H."/>
            <person name="Reese J.T."/>
            <person name="Scharf M.E."/>
            <person name="Sun F."/>
            <person name="Vogel H."/>
            <person name="Xiao J."/>
            <person name="Yang W."/>
            <person name="Yang Z."/>
            <person name="Yang Z."/>
            <person name="Zhou J."/>
            <person name="Zhu J."/>
            <person name="Brent C.S."/>
            <person name="Elsik C.G."/>
            <person name="Goodisman M.A."/>
            <person name="Liberles D.A."/>
            <person name="Roe R.M."/>
            <person name="Vargo E.L."/>
            <person name="Vilcinskas A."/>
            <person name="Wang J."/>
            <person name="Bornberg-Bauer E."/>
            <person name="Korb J."/>
            <person name="Zhang G."/>
            <person name="Liebig J."/>
        </authorList>
    </citation>
    <scope>NUCLEOTIDE SEQUENCE [LARGE SCALE GENOMIC DNA]</scope>
    <source>
        <tissue evidence="7">Whole organism</tissue>
    </source>
</reference>
<feature type="transmembrane region" description="Helical" evidence="5">
    <location>
        <begin position="69"/>
        <end position="88"/>
    </location>
</feature>
<dbReference type="OrthoDB" id="4142200at2759"/>
<feature type="transmembrane region" description="Helical" evidence="5">
    <location>
        <begin position="269"/>
        <end position="292"/>
    </location>
</feature>
<protein>
    <submittedName>
        <fullName evidence="7">Solute carrier family 2, facilitated glucose transporter member 6</fullName>
    </submittedName>
</protein>
<dbReference type="InterPro" id="IPR050549">
    <property type="entry name" value="MFS_Trehalose_Transporter"/>
</dbReference>
<dbReference type="PANTHER" id="PTHR48021:SF7">
    <property type="entry name" value="RH09188P"/>
    <property type="match status" value="1"/>
</dbReference>
<dbReference type="eggNOG" id="KOG0254">
    <property type="taxonomic scope" value="Eukaryota"/>
</dbReference>
<keyword evidence="7" id="KW-0762">Sugar transport</keyword>
<keyword evidence="4 5" id="KW-0472">Membrane</keyword>
<gene>
    <name evidence="7" type="ORF">L798_06034</name>
</gene>
<evidence type="ECO:0000313" key="8">
    <source>
        <dbReference type="Proteomes" id="UP000027135"/>
    </source>
</evidence>
<evidence type="ECO:0000259" key="6">
    <source>
        <dbReference type="PROSITE" id="PS50850"/>
    </source>
</evidence>
<dbReference type="InterPro" id="IPR005829">
    <property type="entry name" value="Sugar_transporter_CS"/>
</dbReference>
<dbReference type="Proteomes" id="UP000027135">
    <property type="component" value="Unassembled WGS sequence"/>
</dbReference>